<proteinExistence type="predicted"/>
<dbReference type="Proteomes" id="UP001304895">
    <property type="component" value="Unassembled WGS sequence"/>
</dbReference>
<evidence type="ECO:0000256" key="1">
    <source>
        <dbReference type="SAM" id="MobiDB-lite"/>
    </source>
</evidence>
<dbReference type="EMBL" id="MU853407">
    <property type="protein sequence ID" value="KAK4134962.1"/>
    <property type="molecule type" value="Genomic_DNA"/>
</dbReference>
<reference evidence="2" key="2">
    <citation type="submission" date="2023-05" db="EMBL/GenBank/DDBJ databases">
        <authorList>
            <consortium name="Lawrence Berkeley National Laboratory"/>
            <person name="Steindorff A."/>
            <person name="Hensen N."/>
            <person name="Bonometti L."/>
            <person name="Westerberg I."/>
            <person name="Brannstrom I.O."/>
            <person name="Guillou S."/>
            <person name="Cros-Aarteil S."/>
            <person name="Calhoun S."/>
            <person name="Haridas S."/>
            <person name="Kuo A."/>
            <person name="Mondo S."/>
            <person name="Pangilinan J."/>
            <person name="Riley R."/>
            <person name="Labutti K."/>
            <person name="Andreopoulos B."/>
            <person name="Lipzen A."/>
            <person name="Chen C."/>
            <person name="Yanf M."/>
            <person name="Daum C."/>
            <person name="Ng V."/>
            <person name="Clum A."/>
            <person name="Ohm R."/>
            <person name="Martin F."/>
            <person name="Silar P."/>
            <person name="Natvig D."/>
            <person name="Lalanne C."/>
            <person name="Gautier V."/>
            <person name="Ament-Velasquez S.L."/>
            <person name="Kruys A."/>
            <person name="Hutchinson M.I."/>
            <person name="Powell A.J."/>
            <person name="Barry K."/>
            <person name="Miller A.N."/>
            <person name="Grigoriev I.V."/>
            <person name="Debuchy R."/>
            <person name="Gladieux P."/>
            <person name="Thoren M.H."/>
            <person name="Johannesson H."/>
        </authorList>
    </citation>
    <scope>NUCLEOTIDE SEQUENCE</scope>
    <source>
        <strain evidence="2">CBS 123565</strain>
    </source>
</reference>
<gene>
    <name evidence="2" type="ORF">BT67DRAFT_441394</name>
</gene>
<organism evidence="2 3">
    <name type="scientific">Trichocladium antarcticum</name>
    <dbReference type="NCBI Taxonomy" id="1450529"/>
    <lineage>
        <taxon>Eukaryota</taxon>
        <taxon>Fungi</taxon>
        <taxon>Dikarya</taxon>
        <taxon>Ascomycota</taxon>
        <taxon>Pezizomycotina</taxon>
        <taxon>Sordariomycetes</taxon>
        <taxon>Sordariomycetidae</taxon>
        <taxon>Sordariales</taxon>
        <taxon>Chaetomiaceae</taxon>
        <taxon>Trichocladium</taxon>
    </lineage>
</organism>
<comment type="caution">
    <text evidence="2">The sequence shown here is derived from an EMBL/GenBank/DDBJ whole genome shotgun (WGS) entry which is preliminary data.</text>
</comment>
<reference evidence="2" key="1">
    <citation type="journal article" date="2023" name="Mol. Phylogenet. Evol.">
        <title>Genome-scale phylogeny and comparative genomics of the fungal order Sordariales.</title>
        <authorList>
            <person name="Hensen N."/>
            <person name="Bonometti L."/>
            <person name="Westerberg I."/>
            <person name="Brannstrom I.O."/>
            <person name="Guillou S."/>
            <person name="Cros-Aarteil S."/>
            <person name="Calhoun S."/>
            <person name="Haridas S."/>
            <person name="Kuo A."/>
            <person name="Mondo S."/>
            <person name="Pangilinan J."/>
            <person name="Riley R."/>
            <person name="LaButti K."/>
            <person name="Andreopoulos B."/>
            <person name="Lipzen A."/>
            <person name="Chen C."/>
            <person name="Yan M."/>
            <person name="Daum C."/>
            <person name="Ng V."/>
            <person name="Clum A."/>
            <person name="Steindorff A."/>
            <person name="Ohm R.A."/>
            <person name="Martin F."/>
            <person name="Silar P."/>
            <person name="Natvig D.O."/>
            <person name="Lalanne C."/>
            <person name="Gautier V."/>
            <person name="Ament-Velasquez S.L."/>
            <person name="Kruys A."/>
            <person name="Hutchinson M.I."/>
            <person name="Powell A.J."/>
            <person name="Barry K."/>
            <person name="Miller A.N."/>
            <person name="Grigoriev I.V."/>
            <person name="Debuchy R."/>
            <person name="Gladieux P."/>
            <person name="Hiltunen Thoren M."/>
            <person name="Johannesson H."/>
        </authorList>
    </citation>
    <scope>NUCLEOTIDE SEQUENCE</scope>
    <source>
        <strain evidence="2">CBS 123565</strain>
    </source>
</reference>
<evidence type="ECO:0000313" key="2">
    <source>
        <dbReference type="EMBL" id="KAK4134962.1"/>
    </source>
</evidence>
<evidence type="ECO:0000313" key="3">
    <source>
        <dbReference type="Proteomes" id="UP001304895"/>
    </source>
</evidence>
<dbReference type="AlphaFoldDB" id="A0AAN6ZE37"/>
<sequence length="104" mass="11113">MTVSRERRRRCRHGPWSLLFPGATGLQGSSSRITAIGNVASESFQKIQGRDSRGGPGPGSRLGEHFSKLPGPIGRDGAGGTWSGGQARSLVDLAPFWRRGINNN</sequence>
<name>A0AAN6ZE37_9PEZI</name>
<accession>A0AAN6ZE37</accession>
<protein>
    <submittedName>
        <fullName evidence="2">Uncharacterized protein</fullName>
    </submittedName>
</protein>
<feature type="compositionally biased region" description="Gly residues" evidence="1">
    <location>
        <begin position="74"/>
        <end position="83"/>
    </location>
</feature>
<feature type="region of interest" description="Disordered" evidence="1">
    <location>
        <begin position="44"/>
        <end position="85"/>
    </location>
</feature>
<keyword evidence="3" id="KW-1185">Reference proteome</keyword>